<dbReference type="eggNOG" id="KOG0800">
    <property type="taxonomic scope" value="Eukaryota"/>
</dbReference>
<keyword evidence="1" id="KW-0862">Zinc</keyword>
<keyword evidence="2" id="KW-1133">Transmembrane helix</keyword>
<reference evidence="4 5" key="1">
    <citation type="submission" date="2014-04" db="EMBL/GenBank/DDBJ databases">
        <authorList>
            <consortium name="International Citrus Genome Consortium"/>
            <person name="Gmitter F."/>
            <person name="Chen C."/>
            <person name="Farmerie W."/>
            <person name="Harkins T."/>
            <person name="Desany B."/>
            <person name="Mohiuddin M."/>
            <person name="Kodira C."/>
            <person name="Borodovsky M."/>
            <person name="Lomsadze A."/>
            <person name="Burns P."/>
            <person name="Jenkins J."/>
            <person name="Prochnik S."/>
            <person name="Shu S."/>
            <person name="Chapman J."/>
            <person name="Pitluck S."/>
            <person name="Schmutz J."/>
            <person name="Rokhsar D."/>
        </authorList>
    </citation>
    <scope>NUCLEOTIDE SEQUENCE</scope>
</reference>
<keyword evidence="1" id="KW-0479">Metal-binding</keyword>
<name>A0A067DG43_CITSI</name>
<dbReference type="Gene3D" id="3.30.40.10">
    <property type="entry name" value="Zinc/RING finger domain, C3HC4 (zinc finger)"/>
    <property type="match status" value="1"/>
</dbReference>
<keyword evidence="2" id="KW-0812">Transmembrane</keyword>
<protein>
    <recommendedName>
        <fullName evidence="3">RING-type domain-containing protein</fullName>
    </recommendedName>
</protein>
<evidence type="ECO:0000313" key="4">
    <source>
        <dbReference type="EMBL" id="KDO37596.1"/>
    </source>
</evidence>
<dbReference type="PaxDb" id="2711-XP_006488664.1"/>
<dbReference type="InterPro" id="IPR013083">
    <property type="entry name" value="Znf_RING/FYVE/PHD"/>
</dbReference>
<proteinExistence type="predicted"/>
<feature type="transmembrane region" description="Helical" evidence="2">
    <location>
        <begin position="25"/>
        <end position="45"/>
    </location>
</feature>
<organism evidence="4 5">
    <name type="scientific">Citrus sinensis</name>
    <name type="common">Sweet orange</name>
    <name type="synonym">Citrus aurantium var. sinensis</name>
    <dbReference type="NCBI Taxonomy" id="2711"/>
    <lineage>
        <taxon>Eukaryota</taxon>
        <taxon>Viridiplantae</taxon>
        <taxon>Streptophyta</taxon>
        <taxon>Embryophyta</taxon>
        <taxon>Tracheophyta</taxon>
        <taxon>Spermatophyta</taxon>
        <taxon>Magnoliopsida</taxon>
        <taxon>eudicotyledons</taxon>
        <taxon>Gunneridae</taxon>
        <taxon>Pentapetalae</taxon>
        <taxon>rosids</taxon>
        <taxon>malvids</taxon>
        <taxon>Sapindales</taxon>
        <taxon>Rutaceae</taxon>
        <taxon>Aurantioideae</taxon>
        <taxon>Citrus</taxon>
    </lineage>
</organism>
<evidence type="ECO:0000256" key="1">
    <source>
        <dbReference type="PROSITE-ProRule" id="PRU00175"/>
    </source>
</evidence>
<dbReference type="EMBL" id="KK790219">
    <property type="protein sequence ID" value="KDO37596.1"/>
    <property type="molecule type" value="Genomic_DNA"/>
</dbReference>
<keyword evidence="2" id="KW-0472">Membrane</keyword>
<gene>
    <name evidence="4" type="ORF">CISIN_1g045853mg</name>
</gene>
<dbReference type="PANTHER" id="PTHR45676:SF182">
    <property type="entry name" value="RING-TYPE E3 UBIQUITIN TRANSFERASE"/>
    <property type="match status" value="1"/>
</dbReference>
<evidence type="ECO:0000256" key="2">
    <source>
        <dbReference type="SAM" id="Phobius"/>
    </source>
</evidence>
<keyword evidence="5" id="KW-1185">Reference proteome</keyword>
<dbReference type="Proteomes" id="UP000027120">
    <property type="component" value="Unassembled WGS sequence"/>
</dbReference>
<dbReference type="GO" id="GO:0008270">
    <property type="term" value="F:zinc ion binding"/>
    <property type="evidence" value="ECO:0007669"/>
    <property type="project" value="UniProtKB-KW"/>
</dbReference>
<accession>A0A067DG43</accession>
<dbReference type="UniPathway" id="UPA00143"/>
<feature type="domain" description="RING-type" evidence="3">
    <location>
        <begin position="122"/>
        <end position="164"/>
    </location>
</feature>
<dbReference type="PROSITE" id="PS50089">
    <property type="entry name" value="ZF_RING_2"/>
    <property type="match status" value="1"/>
</dbReference>
<dbReference type="InterPro" id="IPR001841">
    <property type="entry name" value="Znf_RING"/>
</dbReference>
<dbReference type="AlphaFoldDB" id="A0A067DG43"/>
<evidence type="ECO:0000313" key="5">
    <source>
        <dbReference type="Proteomes" id="UP000027120"/>
    </source>
</evidence>
<dbReference type="GO" id="GO:0016567">
    <property type="term" value="P:protein ubiquitination"/>
    <property type="evidence" value="ECO:0000318"/>
    <property type="project" value="GO_Central"/>
</dbReference>
<keyword evidence="1" id="KW-0863">Zinc-finger</keyword>
<dbReference type="SUPFAM" id="SSF57850">
    <property type="entry name" value="RING/U-box"/>
    <property type="match status" value="1"/>
</dbReference>
<dbReference type="PANTHER" id="PTHR45676">
    <property type="entry name" value="RING-H2 FINGER PROTEIN ATL51-RELATED"/>
    <property type="match status" value="1"/>
</dbReference>
<sequence length="184" mass="21282">MPFAATPSTCPNDEGLRLLVLTTPLVISSVVCLILFLFYISYYLFTQLYSSRIQTQNQDIEQGLSSQQQQQQRVIINSTEYKVKEDPRASKFKKVSWTAFKRDIINNKSHQNDDAVNKTSTCVICLEEFRDGDECKVRSKCNHIFHQTCMDDWLDDHSTCPLCRGRVRRIAWPSFTTADDWSPD</sequence>
<dbReference type="Pfam" id="PF13639">
    <property type="entry name" value="zf-RING_2"/>
    <property type="match status" value="1"/>
</dbReference>
<dbReference type="SMART" id="SM00184">
    <property type="entry name" value="RING"/>
    <property type="match status" value="1"/>
</dbReference>
<evidence type="ECO:0000259" key="3">
    <source>
        <dbReference type="PROSITE" id="PS50089"/>
    </source>
</evidence>